<name>A0A844GUA5_9CHRO</name>
<sequence length="304" mass="34677">MQTNLELNLLEKAVTPTFARHETFHPRWGWLKKGFDMASIDGKIFNGEDAPVKLGVGKNMVRSLRYWCYTFKIIDEDNTPSAFGNNLLGVNGWDRYLENPASLWLLHWSLLKPTCNAGAWYYVFNLFNQNEFTKEDLLKGLMDYLQGLNKTVAESSLVKDINCILRMYVESDNNNSNFVEDSIDCPFTELGLIYQPKNSNYYRFRFGSKANLPSAIIVATCLEYASWVSQNQSTITISRLLYDKGSPGTVFKLSEEAIYSAIEAVCRQESSLFLADTAGLVQLSFEENPLDLAYQILNNYYGRI</sequence>
<dbReference type="Pfam" id="PF13182">
    <property type="entry name" value="DUF4007"/>
    <property type="match status" value="1"/>
</dbReference>
<dbReference type="AlphaFoldDB" id="A0A844GUA5"/>
<protein>
    <submittedName>
        <fullName evidence="2">DUF4007 family protein</fullName>
    </submittedName>
</protein>
<evidence type="ECO:0000259" key="1">
    <source>
        <dbReference type="Pfam" id="PF13182"/>
    </source>
</evidence>
<reference evidence="2 3" key="1">
    <citation type="submission" date="2019-11" db="EMBL/GenBank/DDBJ databases">
        <title>Isolation of a new High Light Tolerant Cyanobacteria.</title>
        <authorList>
            <person name="Dobson Z."/>
            <person name="Vaughn N."/>
            <person name="Vaughn M."/>
            <person name="Fromme P."/>
            <person name="Mazor Y."/>
        </authorList>
    </citation>
    <scope>NUCLEOTIDE SEQUENCE [LARGE SCALE GENOMIC DNA]</scope>
    <source>
        <strain evidence="2 3">0216</strain>
    </source>
</reference>
<gene>
    <name evidence="2" type="ORF">GGC33_14180</name>
</gene>
<proteinExistence type="predicted"/>
<dbReference type="EMBL" id="WMIA01000021">
    <property type="protein sequence ID" value="MTF40067.1"/>
    <property type="molecule type" value="Genomic_DNA"/>
</dbReference>
<evidence type="ECO:0000313" key="2">
    <source>
        <dbReference type="EMBL" id="MTF40067.1"/>
    </source>
</evidence>
<dbReference type="RefSeq" id="WP_015221177.1">
    <property type="nucleotide sequence ID" value="NZ_WMIA01000021.1"/>
</dbReference>
<dbReference type="Proteomes" id="UP000437131">
    <property type="component" value="Unassembled WGS sequence"/>
</dbReference>
<accession>A0A844GUA5</accession>
<evidence type="ECO:0000313" key="3">
    <source>
        <dbReference type="Proteomes" id="UP000437131"/>
    </source>
</evidence>
<dbReference type="InterPro" id="IPR025248">
    <property type="entry name" value="DUF4007"/>
</dbReference>
<feature type="domain" description="DUF4007" evidence="1">
    <location>
        <begin position="18"/>
        <end position="301"/>
    </location>
</feature>
<comment type="caution">
    <text evidence="2">The sequence shown here is derived from an EMBL/GenBank/DDBJ whole genome shotgun (WGS) entry which is preliminary data.</text>
</comment>
<organism evidence="2 3">
    <name type="scientific">Cyanobacterium aponinum 0216</name>
    <dbReference type="NCBI Taxonomy" id="2676140"/>
    <lineage>
        <taxon>Bacteria</taxon>
        <taxon>Bacillati</taxon>
        <taxon>Cyanobacteriota</taxon>
        <taxon>Cyanophyceae</taxon>
        <taxon>Oscillatoriophycideae</taxon>
        <taxon>Chroococcales</taxon>
        <taxon>Geminocystaceae</taxon>
        <taxon>Cyanobacterium</taxon>
    </lineage>
</organism>